<reference evidence="3 4" key="1">
    <citation type="submission" date="2019-06" db="EMBL/GenBank/DDBJ databases">
        <title>Sequencing the genomes of 1000 actinobacteria strains.</title>
        <authorList>
            <person name="Klenk H.-P."/>
        </authorList>
    </citation>
    <scope>NUCLEOTIDE SEQUENCE [LARGE SCALE GENOMIC DNA]</scope>
    <source>
        <strain evidence="3 4">DSM 45671</strain>
    </source>
</reference>
<dbReference type="PANTHER" id="PTHR30590:SF2">
    <property type="entry name" value="INNER MEMBRANE PROTEIN"/>
    <property type="match status" value="1"/>
</dbReference>
<evidence type="ECO:0000256" key="1">
    <source>
        <dbReference type="SAM" id="Phobius"/>
    </source>
</evidence>
<feature type="transmembrane region" description="Helical" evidence="1">
    <location>
        <begin position="117"/>
        <end position="133"/>
    </location>
</feature>
<dbReference type="PANTHER" id="PTHR30590">
    <property type="entry name" value="INNER MEMBRANE PROTEIN"/>
    <property type="match status" value="1"/>
</dbReference>
<feature type="transmembrane region" description="Helical" evidence="1">
    <location>
        <begin position="234"/>
        <end position="257"/>
    </location>
</feature>
<evidence type="ECO:0000313" key="3">
    <source>
        <dbReference type="EMBL" id="TWF78026.1"/>
    </source>
</evidence>
<feature type="transmembrane region" description="Helical" evidence="1">
    <location>
        <begin position="333"/>
        <end position="354"/>
    </location>
</feature>
<feature type="transmembrane region" description="Helical" evidence="1">
    <location>
        <begin position="64"/>
        <end position="82"/>
    </location>
</feature>
<feature type="domain" description="DUF418" evidence="2">
    <location>
        <begin position="217"/>
        <end position="371"/>
    </location>
</feature>
<name>A0A561ST34_9PSEU</name>
<protein>
    <recommendedName>
        <fullName evidence="2">DUF418 domain-containing protein</fullName>
    </recommendedName>
</protein>
<accession>A0A561ST34</accession>
<dbReference type="AlphaFoldDB" id="A0A561ST34"/>
<dbReference type="Proteomes" id="UP000321261">
    <property type="component" value="Unassembled WGS sequence"/>
</dbReference>
<dbReference type="EMBL" id="VIWU01000001">
    <property type="protein sequence ID" value="TWF78026.1"/>
    <property type="molecule type" value="Genomic_DNA"/>
</dbReference>
<dbReference type="InterPro" id="IPR007349">
    <property type="entry name" value="DUF418"/>
</dbReference>
<feature type="transmembrane region" description="Helical" evidence="1">
    <location>
        <begin position="12"/>
        <end position="33"/>
    </location>
</feature>
<keyword evidence="1" id="KW-0812">Transmembrane</keyword>
<organism evidence="3 4">
    <name type="scientific">Pseudonocardia hierapolitana</name>
    <dbReference type="NCBI Taxonomy" id="1128676"/>
    <lineage>
        <taxon>Bacteria</taxon>
        <taxon>Bacillati</taxon>
        <taxon>Actinomycetota</taxon>
        <taxon>Actinomycetes</taxon>
        <taxon>Pseudonocardiales</taxon>
        <taxon>Pseudonocardiaceae</taxon>
        <taxon>Pseudonocardia</taxon>
    </lineage>
</organism>
<evidence type="ECO:0000313" key="4">
    <source>
        <dbReference type="Proteomes" id="UP000321261"/>
    </source>
</evidence>
<dbReference type="OrthoDB" id="9807744at2"/>
<keyword evidence="4" id="KW-1185">Reference proteome</keyword>
<feature type="transmembrane region" description="Helical" evidence="1">
    <location>
        <begin position="192"/>
        <end position="213"/>
    </location>
</feature>
<comment type="caution">
    <text evidence="3">The sequence shown here is derived from an EMBL/GenBank/DDBJ whole genome shotgun (WGS) entry which is preliminary data.</text>
</comment>
<keyword evidence="1" id="KW-0472">Membrane</keyword>
<feature type="transmembrane region" description="Helical" evidence="1">
    <location>
        <begin position="94"/>
        <end position="111"/>
    </location>
</feature>
<feature type="transmembrane region" description="Helical" evidence="1">
    <location>
        <begin position="263"/>
        <end position="280"/>
    </location>
</feature>
<dbReference type="RefSeq" id="WP_147257104.1">
    <property type="nucleotide sequence ID" value="NZ_VIWU01000001.1"/>
</dbReference>
<sequence length="392" mass="41413">MTMTAGRGRIDALDVLRGVAILGTFGTNVWLFAGPGGPAAWISTAFTEGDPLETALQTVTNGKFLALLTLLFGVGIELQYRSAVRRGNPWPGRYPVRAAILFVEGLVHYVLVFEFDVLMGYAIASFLVAYLVGRSDRAVRAWAGAVGAVYVAVLLAVTALLVVTPDADASGSAPDPALTASWPRQVLLRLEYATLFRAELLLIVPSAVVLFLAGSRLVRAGAFTDAAAPIRRRLMVVGLGVGVPLNALTAAAGPDWFLVDRYLAPPLVALGLLGLGTALVQRARRGPGPIRHGLTAVGRTALSCYVLQNLLAAVLCYGWGLGLAERFAGTGPWFVLALWSGVSGLLLVAAPLWLRHADRGPLELLMHRITFAGVAINRAGSSAHAQSGRHDP</sequence>
<gene>
    <name evidence="3" type="ORF">FHX44_113945</name>
</gene>
<dbReference type="Pfam" id="PF04235">
    <property type="entry name" value="DUF418"/>
    <property type="match status" value="1"/>
</dbReference>
<feature type="transmembrane region" description="Helical" evidence="1">
    <location>
        <begin position="145"/>
        <end position="164"/>
    </location>
</feature>
<feature type="transmembrane region" description="Helical" evidence="1">
    <location>
        <begin position="301"/>
        <end position="321"/>
    </location>
</feature>
<evidence type="ECO:0000259" key="2">
    <source>
        <dbReference type="Pfam" id="PF04235"/>
    </source>
</evidence>
<keyword evidence="1" id="KW-1133">Transmembrane helix</keyword>
<proteinExistence type="predicted"/>
<dbReference type="InterPro" id="IPR052529">
    <property type="entry name" value="Bact_Transport_Assoc"/>
</dbReference>